<keyword evidence="2" id="KW-1185">Reference proteome</keyword>
<evidence type="ECO:0000313" key="1">
    <source>
        <dbReference type="EMBL" id="RAK63028.1"/>
    </source>
</evidence>
<protein>
    <submittedName>
        <fullName evidence="1">Uncharacterized protein</fullName>
    </submittedName>
</protein>
<dbReference type="EMBL" id="QFYS01000009">
    <property type="protein sequence ID" value="RAK63028.1"/>
    <property type="molecule type" value="Genomic_DNA"/>
</dbReference>
<proteinExistence type="predicted"/>
<gene>
    <name evidence="1" type="ORF">DJ019_17295</name>
</gene>
<organism evidence="1 2">
    <name type="scientific">Phenylobacterium kunshanense</name>
    <dbReference type="NCBI Taxonomy" id="1445034"/>
    <lineage>
        <taxon>Bacteria</taxon>
        <taxon>Pseudomonadati</taxon>
        <taxon>Pseudomonadota</taxon>
        <taxon>Alphaproteobacteria</taxon>
        <taxon>Caulobacterales</taxon>
        <taxon>Caulobacteraceae</taxon>
        <taxon>Phenylobacterium</taxon>
    </lineage>
</organism>
<name>A0A328BD60_9CAUL</name>
<sequence length="150" mass="17127">MSSTLFVVEIRSWDWPLHVGVRPRPASAERGLDDDLMCVETIAIEGLVLEPQEHRSKVIHIGLLPLPRDVIFRDRDERDVGSLYTEHEEHKDLDFSANLFLPEDTLQRVIFCLGSIWRQIHMWIDDDAEPQSVIHFGFSAEAPADPTGEA</sequence>
<comment type="caution">
    <text evidence="1">The sequence shown here is derived from an EMBL/GenBank/DDBJ whole genome shotgun (WGS) entry which is preliminary data.</text>
</comment>
<accession>A0A328BD60</accession>
<reference evidence="1 2" key="1">
    <citation type="submission" date="2018-05" db="EMBL/GenBank/DDBJ databases">
        <authorList>
            <person name="Lanie J.A."/>
            <person name="Ng W.-L."/>
            <person name="Kazmierczak K.M."/>
            <person name="Andrzejewski T.M."/>
            <person name="Davidsen T.M."/>
            <person name="Wayne K.J."/>
            <person name="Tettelin H."/>
            <person name="Glass J.I."/>
            <person name="Rusch D."/>
            <person name="Podicherti R."/>
            <person name="Tsui H.-C.T."/>
            <person name="Winkler M.E."/>
        </authorList>
    </citation>
    <scope>NUCLEOTIDE SEQUENCE [LARGE SCALE GENOMIC DNA]</scope>
    <source>
        <strain evidence="1 2">BUT-10</strain>
    </source>
</reference>
<evidence type="ECO:0000313" key="2">
    <source>
        <dbReference type="Proteomes" id="UP000249524"/>
    </source>
</evidence>
<dbReference type="Proteomes" id="UP000249524">
    <property type="component" value="Unassembled WGS sequence"/>
</dbReference>
<dbReference type="RefSeq" id="WP_111277360.1">
    <property type="nucleotide sequence ID" value="NZ_QFYS01000009.1"/>
</dbReference>
<dbReference type="AlphaFoldDB" id="A0A328BD60"/>